<accession>A0A7S1VZB4</accession>
<proteinExistence type="predicted"/>
<organism evidence="3">
    <name type="scientific">Ditylum brightwellii</name>
    <dbReference type="NCBI Taxonomy" id="49249"/>
    <lineage>
        <taxon>Eukaryota</taxon>
        <taxon>Sar</taxon>
        <taxon>Stramenopiles</taxon>
        <taxon>Ochrophyta</taxon>
        <taxon>Bacillariophyta</taxon>
        <taxon>Mediophyceae</taxon>
        <taxon>Lithodesmiophycidae</taxon>
        <taxon>Lithodesmiales</taxon>
        <taxon>Lithodesmiaceae</taxon>
        <taxon>Ditylum</taxon>
    </lineage>
</organism>
<feature type="signal peptide" evidence="2">
    <location>
        <begin position="1"/>
        <end position="17"/>
    </location>
</feature>
<feature type="compositionally biased region" description="Pro residues" evidence="1">
    <location>
        <begin position="109"/>
        <end position="122"/>
    </location>
</feature>
<protein>
    <submittedName>
        <fullName evidence="3">Uncharacterized protein</fullName>
    </submittedName>
</protein>
<sequence>MKATLVLFAATIACSHGFTIPSSTSAQRTSTALNGGFLDGGKKKTDIMQREDDAMWVDDGDSSSGGGWNPFAAKPKAAPKAAAPKAVIEKAPASIKKPMSMPWQKKPAPKPVVEPTPEPPKPAGFKFPWDK</sequence>
<evidence type="ECO:0000256" key="2">
    <source>
        <dbReference type="SAM" id="SignalP"/>
    </source>
</evidence>
<dbReference type="AlphaFoldDB" id="A0A7S1VZB4"/>
<name>A0A7S1VZB4_9STRA</name>
<gene>
    <name evidence="3" type="ORF">DBRI1063_LOCUS548</name>
</gene>
<keyword evidence="2" id="KW-0732">Signal</keyword>
<dbReference type="EMBL" id="HBGN01000852">
    <property type="protein sequence ID" value="CAD9314142.1"/>
    <property type="molecule type" value="Transcribed_RNA"/>
</dbReference>
<feature type="chain" id="PRO_5030673046" evidence="2">
    <location>
        <begin position="18"/>
        <end position="131"/>
    </location>
</feature>
<feature type="region of interest" description="Disordered" evidence="1">
    <location>
        <begin position="57"/>
        <end position="131"/>
    </location>
</feature>
<feature type="compositionally biased region" description="Low complexity" evidence="1">
    <location>
        <begin position="70"/>
        <end position="93"/>
    </location>
</feature>
<evidence type="ECO:0000313" key="3">
    <source>
        <dbReference type="EMBL" id="CAD9314142.1"/>
    </source>
</evidence>
<reference evidence="3" key="1">
    <citation type="submission" date="2021-01" db="EMBL/GenBank/DDBJ databases">
        <authorList>
            <person name="Corre E."/>
            <person name="Pelletier E."/>
            <person name="Niang G."/>
            <person name="Scheremetjew M."/>
            <person name="Finn R."/>
            <person name="Kale V."/>
            <person name="Holt S."/>
            <person name="Cochrane G."/>
            <person name="Meng A."/>
            <person name="Brown T."/>
            <person name="Cohen L."/>
        </authorList>
    </citation>
    <scope>NUCLEOTIDE SEQUENCE</scope>
    <source>
        <strain evidence="3">Pop2</strain>
    </source>
</reference>
<evidence type="ECO:0000256" key="1">
    <source>
        <dbReference type="SAM" id="MobiDB-lite"/>
    </source>
</evidence>